<organism evidence="1 2">
    <name type="scientific">Gordonia humi</name>
    <dbReference type="NCBI Taxonomy" id="686429"/>
    <lineage>
        <taxon>Bacteria</taxon>
        <taxon>Bacillati</taxon>
        <taxon>Actinomycetota</taxon>
        <taxon>Actinomycetes</taxon>
        <taxon>Mycobacteriales</taxon>
        <taxon>Gordoniaceae</taxon>
        <taxon>Gordonia</taxon>
    </lineage>
</organism>
<dbReference type="Gene3D" id="3.20.20.210">
    <property type="match status" value="1"/>
</dbReference>
<evidence type="ECO:0008006" key="3">
    <source>
        <dbReference type="Google" id="ProtNLM"/>
    </source>
</evidence>
<protein>
    <recommendedName>
        <fullName evidence="3">Methionine synthase</fullName>
    </recommendedName>
</protein>
<dbReference type="AlphaFoldDB" id="A0A840EW01"/>
<keyword evidence="2" id="KW-1185">Reference proteome</keyword>
<dbReference type="InterPro" id="IPR038071">
    <property type="entry name" value="UROD/MetE-like_sf"/>
</dbReference>
<gene>
    <name evidence="1" type="ORF">BKA16_003717</name>
</gene>
<dbReference type="Proteomes" id="UP000551501">
    <property type="component" value="Unassembled WGS sequence"/>
</dbReference>
<evidence type="ECO:0000313" key="1">
    <source>
        <dbReference type="EMBL" id="MBB4137165.1"/>
    </source>
</evidence>
<accession>A0A840EW01</accession>
<reference evidence="1 2" key="1">
    <citation type="submission" date="2020-08" db="EMBL/GenBank/DDBJ databases">
        <title>Sequencing the genomes of 1000 actinobacteria strains.</title>
        <authorList>
            <person name="Klenk H.-P."/>
        </authorList>
    </citation>
    <scope>NUCLEOTIDE SEQUENCE [LARGE SCALE GENOMIC DNA]</scope>
    <source>
        <strain evidence="1 2">DSM 45298</strain>
    </source>
</reference>
<proteinExistence type="predicted"/>
<comment type="caution">
    <text evidence="1">The sequence shown here is derived from an EMBL/GenBank/DDBJ whole genome shotgun (WGS) entry which is preliminary data.</text>
</comment>
<sequence>MSEPVGGVPAGLGTGLGAMPGLDPAEAVRIVSGETDFAFVPELPNRGVGADPVGRAGAILIDMPFEYVHEVYRMTSRPGRVTRLARDFLARDLDALEEHWDAEGLIDTGRLLKAQVLGPLSFAALVELRNGHKMVRDRGARLDLVESMADGLVDHVRELERRLGARVVVQLDEPELEAILNGSVTPLTRLDPIPPVPAPMIAQCLEEMAATIARPLILRTGARPHPELCRLLTSYSVTVDFSRPLPDDEKDKMGEYLDSGGVVMAGVVPVRPPVAPITAEQIAQGVAATTDELGLPRTVLRDGFVLTPHSDLADASPTWAAAALRLASQTAELLTQDPDAL</sequence>
<dbReference type="EMBL" id="JACIFP010000001">
    <property type="protein sequence ID" value="MBB4137165.1"/>
    <property type="molecule type" value="Genomic_DNA"/>
</dbReference>
<evidence type="ECO:0000313" key="2">
    <source>
        <dbReference type="Proteomes" id="UP000551501"/>
    </source>
</evidence>
<name>A0A840EW01_9ACTN</name>
<dbReference type="RefSeq" id="WP_343067511.1">
    <property type="nucleotide sequence ID" value="NZ_BAABHL010000126.1"/>
</dbReference>
<dbReference type="SUPFAM" id="SSF51726">
    <property type="entry name" value="UROD/MetE-like"/>
    <property type="match status" value="1"/>
</dbReference>